<evidence type="ECO:0008006" key="3">
    <source>
        <dbReference type="Google" id="ProtNLM"/>
    </source>
</evidence>
<keyword evidence="1" id="KW-1133">Transmembrane helix</keyword>
<dbReference type="InterPro" id="IPR029044">
    <property type="entry name" value="Nucleotide-diphossugar_trans"/>
</dbReference>
<dbReference type="AlphaFoldDB" id="A0A5E8CMC5"/>
<dbReference type="EMBL" id="CABVLZ010000003">
    <property type="protein sequence ID" value="VVU95060.1"/>
    <property type="molecule type" value="Genomic_DNA"/>
</dbReference>
<dbReference type="SUPFAM" id="SSF53448">
    <property type="entry name" value="Nucleotide-diphospho-sugar transferases"/>
    <property type="match status" value="1"/>
</dbReference>
<keyword evidence="1" id="KW-0472">Membrane</keyword>
<evidence type="ECO:0000313" key="2">
    <source>
        <dbReference type="EMBL" id="VVU95060.1"/>
    </source>
</evidence>
<dbReference type="Gene3D" id="3.90.550.10">
    <property type="entry name" value="Spore Coat Polysaccharide Biosynthesis Protein SpsA, Chain A"/>
    <property type="match status" value="1"/>
</dbReference>
<protein>
    <recommendedName>
        <fullName evidence="3">Glycosyl transferase family 8</fullName>
    </recommendedName>
</protein>
<accession>A0A5E8CMC5</accession>
<organism evidence="2">
    <name type="scientific">seawater metagenome</name>
    <dbReference type="NCBI Taxonomy" id="1561972"/>
    <lineage>
        <taxon>unclassified sequences</taxon>
        <taxon>metagenomes</taxon>
        <taxon>ecological metagenomes</taxon>
    </lineage>
</organism>
<gene>
    <name evidence="2" type="ORF">CPAV1605_785</name>
</gene>
<feature type="transmembrane region" description="Helical" evidence="1">
    <location>
        <begin position="335"/>
        <end position="356"/>
    </location>
</feature>
<name>A0A5E8CMC5_9ZZZZ</name>
<keyword evidence="1" id="KW-0812">Transmembrane</keyword>
<proteinExistence type="predicted"/>
<reference evidence="2" key="1">
    <citation type="submission" date="2019-09" db="EMBL/GenBank/DDBJ databases">
        <authorList>
            <person name="Needham M D."/>
        </authorList>
    </citation>
    <scope>NUCLEOTIDE SEQUENCE</scope>
</reference>
<evidence type="ECO:0000256" key="1">
    <source>
        <dbReference type="SAM" id="Phobius"/>
    </source>
</evidence>
<sequence length="358" mass="42471">MNKICVFTGGNDKYFGLINDLINSIRHINKIIKIGIIDGGLSQENTRILKEKNCHIIKYNKLDHIITDKKSKINILRLWLDVLAEENNINATTLIWLDADTWIQNNEIFHICHQICLKDKLGIKSQSSRYDTKTIQYKKILPFKTYSLFFLRNILYKNTKTIPLSSNEITKLEAVATLNSGVFCLHAKSKSWEIIRNRQKYIIDNGGNLFSSDQLSIGYAVYLDDIEYELLPDYCNYFFSYKIRWNEKINKFVEYYPPYNEISVLHYCGLTKFTKNWTLKKMHTLTDQYIEKDISFKNKEKNFMKIDNDVTESIIEIKNHKSLINFIFNPITYKYLFYFTLCLLFFYLPICFKSYIIY</sequence>